<keyword evidence="2" id="KW-0433">Leucine-rich repeat</keyword>
<evidence type="ECO:0000256" key="6">
    <source>
        <dbReference type="ARBA" id="ARBA00023054"/>
    </source>
</evidence>
<evidence type="ECO:0000313" key="9">
    <source>
        <dbReference type="Proteomes" id="UP000032180"/>
    </source>
</evidence>
<dbReference type="Gene3D" id="1.10.10.10">
    <property type="entry name" value="Winged helix-like DNA-binding domain superfamily/Winged helix DNA-binding domain"/>
    <property type="match status" value="1"/>
</dbReference>
<dbReference type="SMART" id="SM00382">
    <property type="entry name" value="AAA"/>
    <property type="match status" value="1"/>
</dbReference>
<keyword evidence="3" id="KW-0677">Repeat</keyword>
<dbReference type="Pfam" id="PF23559">
    <property type="entry name" value="WHD_DRP"/>
    <property type="match status" value="1"/>
</dbReference>
<dbReference type="InterPro" id="IPR042197">
    <property type="entry name" value="Apaf_helical"/>
</dbReference>
<dbReference type="GO" id="GO:0043531">
    <property type="term" value="F:ADP binding"/>
    <property type="evidence" value="ECO:0007669"/>
    <property type="project" value="InterPro"/>
</dbReference>
<dbReference type="PANTHER" id="PTHR23155:SF1181">
    <property type="entry name" value="OS08G0170200 PROTEIN"/>
    <property type="match status" value="1"/>
</dbReference>
<keyword evidence="6" id="KW-0175">Coiled coil</keyword>
<dbReference type="GO" id="GO:0042742">
    <property type="term" value="P:defense response to bacterium"/>
    <property type="evidence" value="ECO:0007669"/>
    <property type="project" value="UniProtKB-ARBA"/>
</dbReference>
<dbReference type="InterPro" id="IPR044974">
    <property type="entry name" value="Disease_R_plants"/>
</dbReference>
<dbReference type="InterPro" id="IPR003593">
    <property type="entry name" value="AAA+_ATPase"/>
</dbReference>
<dbReference type="GO" id="GO:0009626">
    <property type="term" value="P:plant-type hypersensitive response"/>
    <property type="evidence" value="ECO:0007669"/>
    <property type="project" value="UniProtKB-ARBA"/>
</dbReference>
<dbReference type="InterPro" id="IPR036388">
    <property type="entry name" value="WH-like_DNA-bd_sf"/>
</dbReference>
<proteinExistence type="inferred from homology"/>
<dbReference type="Pfam" id="PF18052">
    <property type="entry name" value="Rx_N"/>
    <property type="match status" value="1"/>
</dbReference>
<dbReference type="Pfam" id="PF00931">
    <property type="entry name" value="NB-ARC"/>
    <property type="match status" value="1"/>
</dbReference>
<dbReference type="eggNOG" id="KOG4658">
    <property type="taxonomic scope" value="Eukaryota"/>
</dbReference>
<dbReference type="Gene3D" id="1.20.5.4130">
    <property type="match status" value="1"/>
</dbReference>
<dbReference type="InterPro" id="IPR032675">
    <property type="entry name" value="LRR_dom_sf"/>
</dbReference>
<reference evidence="8 9" key="1">
    <citation type="submission" date="2012-08" db="EMBL/GenBank/DDBJ databases">
        <title>Oryza genome evolution.</title>
        <authorList>
            <person name="Wing R.A."/>
        </authorList>
    </citation>
    <scope>NUCLEOTIDE SEQUENCE</scope>
</reference>
<dbReference type="InterPro" id="IPR041118">
    <property type="entry name" value="Rx_N"/>
</dbReference>
<dbReference type="HOGENOM" id="CLU_000837_25_0_1"/>
<comment type="similarity">
    <text evidence="1">Belongs to the disease resistance NB-LRR family.</text>
</comment>
<evidence type="ECO:0000256" key="1">
    <source>
        <dbReference type="ARBA" id="ARBA00008894"/>
    </source>
</evidence>
<reference evidence="9" key="2">
    <citation type="submission" date="2013-12" db="EMBL/GenBank/DDBJ databases">
        <authorList>
            <person name="Yu Y."/>
            <person name="Lee S."/>
            <person name="de Baynast K."/>
            <person name="Wissotski M."/>
            <person name="Liu L."/>
            <person name="Talag J."/>
            <person name="Goicoechea J."/>
            <person name="Angelova A."/>
            <person name="Jetty R."/>
            <person name="Kudrna D."/>
            <person name="Golser W."/>
            <person name="Rivera L."/>
            <person name="Zhang J."/>
            <person name="Wing R."/>
        </authorList>
    </citation>
    <scope>NUCLEOTIDE SEQUENCE</scope>
</reference>
<feature type="domain" description="AAA+ ATPase" evidence="7">
    <location>
        <begin position="163"/>
        <end position="310"/>
    </location>
</feature>
<evidence type="ECO:0000256" key="5">
    <source>
        <dbReference type="ARBA" id="ARBA00022821"/>
    </source>
</evidence>
<keyword evidence="9" id="KW-1185">Reference proteome</keyword>
<keyword evidence="5" id="KW-0611">Plant defense</keyword>
<evidence type="ECO:0000256" key="4">
    <source>
        <dbReference type="ARBA" id="ARBA00022741"/>
    </source>
</evidence>
<dbReference type="Gene3D" id="1.10.8.430">
    <property type="entry name" value="Helical domain of apoptotic protease-activating factors"/>
    <property type="match status" value="1"/>
</dbReference>
<dbReference type="STRING" id="77586.A0A0D9V0Q2"/>
<dbReference type="GO" id="GO:0002758">
    <property type="term" value="P:innate immune response-activating signaling pathway"/>
    <property type="evidence" value="ECO:0007669"/>
    <property type="project" value="UniProtKB-ARBA"/>
</dbReference>
<dbReference type="InterPro" id="IPR055414">
    <property type="entry name" value="LRR_R13L4/SHOC2-like"/>
</dbReference>
<dbReference type="Proteomes" id="UP000032180">
    <property type="component" value="Chromosome 1"/>
</dbReference>
<accession>A0A0D9V0Q2</accession>
<dbReference type="Gene3D" id="3.80.10.10">
    <property type="entry name" value="Ribonuclease Inhibitor"/>
    <property type="match status" value="1"/>
</dbReference>
<organism evidence="8 9">
    <name type="scientific">Leersia perrieri</name>
    <dbReference type="NCBI Taxonomy" id="77586"/>
    <lineage>
        <taxon>Eukaryota</taxon>
        <taxon>Viridiplantae</taxon>
        <taxon>Streptophyta</taxon>
        <taxon>Embryophyta</taxon>
        <taxon>Tracheophyta</taxon>
        <taxon>Spermatophyta</taxon>
        <taxon>Magnoliopsida</taxon>
        <taxon>Liliopsida</taxon>
        <taxon>Poales</taxon>
        <taxon>Poaceae</taxon>
        <taxon>BOP clade</taxon>
        <taxon>Oryzoideae</taxon>
        <taxon>Oryzeae</taxon>
        <taxon>Oryzinae</taxon>
        <taxon>Leersia</taxon>
    </lineage>
</organism>
<evidence type="ECO:0000313" key="8">
    <source>
        <dbReference type="EnsemblPlants" id="LPERR01G13430.1"/>
    </source>
</evidence>
<dbReference type="FunFam" id="1.10.10.10:FF:000322">
    <property type="entry name" value="Probable disease resistance protein At1g63360"/>
    <property type="match status" value="1"/>
</dbReference>
<dbReference type="InterPro" id="IPR058922">
    <property type="entry name" value="WHD_DRP"/>
</dbReference>
<dbReference type="PANTHER" id="PTHR23155">
    <property type="entry name" value="DISEASE RESISTANCE PROTEIN RP"/>
    <property type="match status" value="1"/>
</dbReference>
<name>A0A0D9V0Q2_9ORYZ</name>
<dbReference type="Pfam" id="PF23598">
    <property type="entry name" value="LRR_14"/>
    <property type="match status" value="1"/>
</dbReference>
<protein>
    <recommendedName>
        <fullName evidence="7">AAA+ ATPase domain-containing protein</fullName>
    </recommendedName>
</protein>
<dbReference type="InterPro" id="IPR002182">
    <property type="entry name" value="NB-ARC"/>
</dbReference>
<evidence type="ECO:0000256" key="3">
    <source>
        <dbReference type="ARBA" id="ARBA00022737"/>
    </source>
</evidence>
<dbReference type="Gramene" id="LPERR01G13430.1">
    <property type="protein sequence ID" value="LPERR01G13430.1"/>
    <property type="gene ID" value="LPERR01G13430"/>
</dbReference>
<evidence type="ECO:0000256" key="2">
    <source>
        <dbReference type="ARBA" id="ARBA00022614"/>
    </source>
</evidence>
<sequence>METATAATGIVLTRLANLPSTKEDEKREDAVDLLNLKAELTSLHAALRELADVPPDQLDGHAKAWAGDARDLAYDVDDAIDNNAFAARAEGGIFKNLLERATDLSRTRPTAAVGDVIRRPVAGVDADPTEGKGSGGLDAARDDLIKKLCAGDGDGGEASEGRGLRVVAVVGSAGLGKTTLAKMVYDTLKPRFDCGAFVSVSVNPDMAVVFRRMLRQLDDGRNARVGCSEEPKDDEGQIVDQLREFLRDRRYLIVIDDIWEKPSWEMIKHVLVENYCGSRIITTTRNFSLADQVGIPYELKPLSLDNSKILFLQRVFGHDNKSCLDDEFSEVADKIIDKCDGVPIGILAVASLLADKIGNKKEWYKVLDSIGSTLENNPDVKNMRNAISLGYYCLPVNLRACLLYLSIFPENYEVRRDRLIWRWIAEGFIHGGNQGESLFEIGESYFNELVSRSMVQLLDIDYSADGIREEYCCRVNFSVMDLISSLSSEENFVTILNNEQQTCPSNKVCRLSIRGSKEAIDTANQATLNMFQVRSLSVFSPAIGSINNLSQFKVLHVLDLEGCDLSESQHVLNNQFGSFLHLRYLGLRDTRITEVQDIGKLQFLQTLDLADTRIEELPATVFRLGKLMSLNVQYRTKIPRGIGNVVSLEELSDISTHDSPDLVKELRNLTKLRVLKITLYQPTQSTEEALVESLQNLNKLQDLHIYTASGNGHKKLLDLLQDGTWTPPQRLRSFGAKGTYISCSPLRLLPLWINTSVVPHLTVLLIQVMELRQVDVDVLGELPVLETLLVEPYEMKESIVIGSGAFPCLKECRFRNSDLGPVIREGAMPRLRIIEFCFGVRQTKDLGNGFEFGLANLGCLQEATVYIKCHDATEPEAEEAEVAMRRAADTHPNHANFDMNTFGEELMRFDDDD</sequence>
<dbReference type="EnsemblPlants" id="LPERR01G13430.1">
    <property type="protein sequence ID" value="LPERR01G13430.1"/>
    <property type="gene ID" value="LPERR01G13430"/>
</dbReference>
<dbReference type="PRINTS" id="PR00364">
    <property type="entry name" value="DISEASERSIST"/>
</dbReference>
<keyword evidence="4" id="KW-0547">Nucleotide-binding</keyword>
<dbReference type="Gene3D" id="3.40.50.300">
    <property type="entry name" value="P-loop containing nucleotide triphosphate hydrolases"/>
    <property type="match status" value="1"/>
</dbReference>
<reference evidence="8" key="3">
    <citation type="submission" date="2015-04" db="UniProtKB">
        <authorList>
            <consortium name="EnsemblPlants"/>
        </authorList>
    </citation>
    <scope>IDENTIFICATION</scope>
</reference>
<evidence type="ECO:0000259" key="7">
    <source>
        <dbReference type="SMART" id="SM00382"/>
    </source>
</evidence>
<dbReference type="AlphaFoldDB" id="A0A0D9V0Q2"/>
<dbReference type="SUPFAM" id="SSF52047">
    <property type="entry name" value="RNI-like"/>
    <property type="match status" value="1"/>
</dbReference>
<dbReference type="SUPFAM" id="SSF52540">
    <property type="entry name" value="P-loop containing nucleoside triphosphate hydrolases"/>
    <property type="match status" value="1"/>
</dbReference>
<dbReference type="InterPro" id="IPR027417">
    <property type="entry name" value="P-loop_NTPase"/>
</dbReference>